<dbReference type="Proteomes" id="UP000472573">
    <property type="component" value="Unassembled WGS sequence"/>
</dbReference>
<dbReference type="SUPFAM" id="SSF52728">
    <property type="entry name" value="PTS IIb component"/>
    <property type="match status" value="1"/>
</dbReference>
<evidence type="ECO:0000256" key="6">
    <source>
        <dbReference type="ARBA" id="ARBA00022683"/>
    </source>
</evidence>
<feature type="domain" description="PTS EIIB type-4" evidence="8">
    <location>
        <begin position="1"/>
        <end position="156"/>
    </location>
</feature>
<keyword evidence="4 11" id="KW-0762">Sugar transport</keyword>
<keyword evidence="12" id="KW-1185">Reference proteome</keyword>
<evidence type="ECO:0000256" key="7">
    <source>
        <dbReference type="ARBA" id="ARBA00022777"/>
    </source>
</evidence>
<keyword evidence="7" id="KW-0418">Kinase</keyword>
<evidence type="ECO:0000313" key="11">
    <source>
        <dbReference type="EMBL" id="MBF7128004.1"/>
    </source>
</evidence>
<evidence type="ECO:0000256" key="1">
    <source>
        <dbReference type="ARBA" id="ARBA00004496"/>
    </source>
</evidence>
<dbReference type="EMBL" id="JADOFV010000005">
    <property type="protein sequence ID" value="MBF7128004.1"/>
    <property type="molecule type" value="Genomic_DNA"/>
</dbReference>
<proteinExistence type="predicted"/>
<evidence type="ECO:0000313" key="13">
    <source>
        <dbReference type="Proteomes" id="UP000743107"/>
    </source>
</evidence>
<protein>
    <submittedName>
        <fullName evidence="9">PTS mannose/fructose/sorbose transporter subunit IIB</fullName>
    </submittedName>
    <submittedName>
        <fullName evidence="11">PTS sugar transporter subunit IIB</fullName>
    </submittedName>
</protein>
<dbReference type="GO" id="GO:0016301">
    <property type="term" value="F:kinase activity"/>
    <property type="evidence" value="ECO:0007669"/>
    <property type="project" value="UniProtKB-KW"/>
</dbReference>
<evidence type="ECO:0000259" key="8">
    <source>
        <dbReference type="PROSITE" id="PS51101"/>
    </source>
</evidence>
<gene>
    <name evidence="9" type="ORF">GBO79_08455</name>
    <name evidence="10" type="ORF">ITQ90_08000</name>
    <name evidence="11" type="ORF">ITQ97_09365</name>
</gene>
<evidence type="ECO:0000313" key="12">
    <source>
        <dbReference type="Proteomes" id="UP000472573"/>
    </source>
</evidence>
<reference evidence="9 12" key="1">
    <citation type="submission" date="2019-10" db="EMBL/GenBank/DDBJ databases">
        <authorList>
            <person name="Irmler S."/>
            <person name="Berthoud H."/>
            <person name="Roetschi A."/>
            <person name="Arias E."/>
            <person name="Shani N."/>
            <person name="Wuethrich D."/>
            <person name="Bruggmann R."/>
        </authorList>
    </citation>
    <scope>NUCLEOTIDE SEQUENCE [LARGE SCALE GENOMIC DNA]</scope>
    <source>
        <strain evidence="9 12">FAM13073</strain>
    </source>
</reference>
<dbReference type="InterPro" id="IPR036667">
    <property type="entry name" value="PTS_IIB_sorbose-sp_sf"/>
</dbReference>
<dbReference type="AlphaFoldDB" id="A0A6N7BS33"/>
<reference evidence="12" key="3">
    <citation type="submission" date="2020-03" db="EMBL/GenBank/DDBJ databases">
        <title>SpeciesPrimer: A bioinformatics pipeline dedicated to the design of qPCR primers for the quantification of bacterial species.</title>
        <authorList>
            <person name="Dreier M."/>
            <person name="Berthoud H."/>
            <person name="Shani N."/>
            <person name="Wechsler D."/>
            <person name="Junier P."/>
        </authorList>
    </citation>
    <scope>NUCLEOTIDE SEQUENCE [LARGE SCALE GENOMIC DNA]</scope>
    <source>
        <strain evidence="12">FAM13073</strain>
    </source>
</reference>
<name>A0A6N7BS33_PEDPE</name>
<dbReference type="PROSITE" id="PS51101">
    <property type="entry name" value="PTS_EIIB_TYPE_4"/>
    <property type="match status" value="1"/>
</dbReference>
<evidence type="ECO:0000256" key="4">
    <source>
        <dbReference type="ARBA" id="ARBA00022597"/>
    </source>
</evidence>
<dbReference type="Proteomes" id="UP001194632">
    <property type="component" value="Unassembled WGS sequence"/>
</dbReference>
<keyword evidence="5" id="KW-0808">Transferase</keyword>
<keyword evidence="6" id="KW-0598">Phosphotransferase system</keyword>
<evidence type="ECO:0000256" key="3">
    <source>
        <dbReference type="ARBA" id="ARBA00022490"/>
    </source>
</evidence>
<accession>A0A6N7BS33</accession>
<dbReference type="GO" id="GO:0009401">
    <property type="term" value="P:phosphoenolpyruvate-dependent sugar phosphotransferase system"/>
    <property type="evidence" value="ECO:0007669"/>
    <property type="project" value="UniProtKB-KW"/>
</dbReference>
<dbReference type="GO" id="GO:0008982">
    <property type="term" value="F:protein-N(PI)-phosphohistidine-sugar phosphotransferase activity"/>
    <property type="evidence" value="ECO:0007669"/>
    <property type="project" value="InterPro"/>
</dbReference>
<dbReference type="GO" id="GO:0005737">
    <property type="term" value="C:cytoplasm"/>
    <property type="evidence" value="ECO:0007669"/>
    <property type="project" value="UniProtKB-SubCell"/>
</dbReference>
<dbReference type="InterPro" id="IPR004720">
    <property type="entry name" value="PTS_IIB_sorbose-sp"/>
</dbReference>
<evidence type="ECO:0000313" key="9">
    <source>
        <dbReference type="EMBL" id="KAF0412586.1"/>
    </source>
</evidence>
<sequence length="156" mass="17631">MIKVVRIDHRLLHGQVIFAWTKSQGIERIIVIDNDAAGDDFKKMSLKLSKPADIKLSVFSVTQAKERMEKINKLKSNTMVIFGDVLQAGEIIPDLNGITEVNYGGVKNRPDTKRYSNAVFLNDEEVRSSQRLKEQGITLFMQQVPTSKRESLDALI</sequence>
<evidence type="ECO:0000256" key="5">
    <source>
        <dbReference type="ARBA" id="ARBA00022679"/>
    </source>
</evidence>
<evidence type="ECO:0000256" key="2">
    <source>
        <dbReference type="ARBA" id="ARBA00022448"/>
    </source>
</evidence>
<comment type="subcellular location">
    <subcellularLocation>
        <location evidence="1">Cytoplasm</location>
    </subcellularLocation>
</comment>
<dbReference type="Proteomes" id="UP000743107">
    <property type="component" value="Unassembled WGS sequence"/>
</dbReference>
<keyword evidence="2" id="KW-0813">Transport</keyword>
<dbReference type="Pfam" id="PF03830">
    <property type="entry name" value="PTSIIB_sorb"/>
    <property type="match status" value="1"/>
</dbReference>
<dbReference type="RefSeq" id="WP_023439888.1">
    <property type="nucleotide sequence ID" value="NZ_BEWQ01000009.1"/>
</dbReference>
<organism evidence="11 13">
    <name type="scientific">Pediococcus pentosaceus</name>
    <dbReference type="NCBI Taxonomy" id="1255"/>
    <lineage>
        <taxon>Bacteria</taxon>
        <taxon>Bacillati</taxon>
        <taxon>Bacillota</taxon>
        <taxon>Bacilli</taxon>
        <taxon>Lactobacillales</taxon>
        <taxon>Lactobacillaceae</taxon>
        <taxon>Pediococcus</taxon>
    </lineage>
</organism>
<keyword evidence="3" id="KW-0963">Cytoplasm</keyword>
<dbReference type="EMBL" id="WENB01000005">
    <property type="protein sequence ID" value="KAF0412586.1"/>
    <property type="molecule type" value="Genomic_DNA"/>
</dbReference>
<reference evidence="9" key="2">
    <citation type="submission" date="2019-12" db="EMBL/GenBank/DDBJ databases">
        <title>SpeciesPrimer: A bioinformatics pipeline dedicated to the design of qPCR primers for the quantification of bacterial species.</title>
        <authorList>
            <person name="Dreier M."/>
            <person name="Berthoud H."/>
            <person name="Shani N."/>
            <person name="Wechsler D."/>
            <person name="Junier P."/>
        </authorList>
    </citation>
    <scope>NUCLEOTIDE SEQUENCE</scope>
    <source>
        <strain evidence="9">FAM13073</strain>
    </source>
</reference>
<dbReference type="Gene3D" id="3.40.35.10">
    <property type="entry name" value="Phosphotransferase system, sorbose subfamily IIB component"/>
    <property type="match status" value="1"/>
</dbReference>
<reference evidence="11" key="4">
    <citation type="submission" date="2020-11" db="EMBL/GenBank/DDBJ databases">
        <title>Antibiotic susceptibility profiles of Pediococcus pentosaceus from various origins and their implications for the safety assessment of strains with food-technology applications.</title>
        <authorList>
            <person name="Shani N."/>
            <person name="Oberhaensli S."/>
            <person name="Arias E."/>
        </authorList>
    </citation>
    <scope>NUCLEOTIDE SEQUENCE</scope>
    <source>
        <strain evidence="11">FAM 19164</strain>
        <strain evidence="10">FAM 24207</strain>
    </source>
</reference>
<evidence type="ECO:0000313" key="10">
    <source>
        <dbReference type="EMBL" id="MBF7115419.1"/>
    </source>
</evidence>
<dbReference type="EMBL" id="JADOFP010000006">
    <property type="protein sequence ID" value="MBF7115419.1"/>
    <property type="molecule type" value="Genomic_DNA"/>
</dbReference>
<comment type="caution">
    <text evidence="11">The sequence shown here is derived from an EMBL/GenBank/DDBJ whole genome shotgun (WGS) entry which is preliminary data.</text>
</comment>
<dbReference type="GeneID" id="33062306"/>